<evidence type="ECO:0000256" key="2">
    <source>
        <dbReference type="ARBA" id="ARBA00004370"/>
    </source>
</evidence>
<proteinExistence type="inferred from homology"/>
<dbReference type="PANTHER" id="PTHR24305">
    <property type="entry name" value="CYTOCHROME P450"/>
    <property type="match status" value="1"/>
</dbReference>
<keyword evidence="12" id="KW-0472">Membrane</keyword>
<comment type="subcellular location">
    <subcellularLocation>
        <location evidence="2">Membrane</location>
    </subcellularLocation>
</comment>
<keyword evidence="8" id="KW-1133">Transmembrane helix</keyword>
<dbReference type="InterPro" id="IPR050121">
    <property type="entry name" value="Cytochrome_P450_monoxygenase"/>
</dbReference>
<dbReference type="InterPro" id="IPR002403">
    <property type="entry name" value="Cyt_P450_E_grp-IV"/>
</dbReference>
<dbReference type="PANTHER" id="PTHR24305:SF166">
    <property type="entry name" value="CYTOCHROME P450 12A4, MITOCHONDRIAL-RELATED"/>
    <property type="match status" value="1"/>
</dbReference>
<evidence type="ECO:0000256" key="12">
    <source>
        <dbReference type="ARBA" id="ARBA00023136"/>
    </source>
</evidence>
<keyword evidence="9" id="KW-0560">Oxidoreductase</keyword>
<comment type="pathway">
    <text evidence="3">Secondary metabolite biosynthesis; terpenoid biosynthesis.</text>
</comment>
<keyword evidence="6" id="KW-0812">Transmembrane</keyword>
<dbReference type="AlphaFoldDB" id="A0A167XDJ9"/>
<dbReference type="EMBL" id="KV417761">
    <property type="protein sequence ID" value="KZP07103.1"/>
    <property type="molecule type" value="Genomic_DNA"/>
</dbReference>
<evidence type="ECO:0000256" key="8">
    <source>
        <dbReference type="ARBA" id="ARBA00022989"/>
    </source>
</evidence>
<evidence type="ECO:0000256" key="6">
    <source>
        <dbReference type="ARBA" id="ARBA00022692"/>
    </source>
</evidence>
<feature type="non-terminal residue" evidence="14">
    <location>
        <position position="1"/>
    </location>
</feature>
<dbReference type="GO" id="GO:0020037">
    <property type="term" value="F:heme binding"/>
    <property type="evidence" value="ECO:0007669"/>
    <property type="project" value="InterPro"/>
</dbReference>
<dbReference type="Pfam" id="PF00067">
    <property type="entry name" value="p450"/>
    <property type="match status" value="1"/>
</dbReference>
<keyword evidence="7 13" id="KW-0479">Metal-binding</keyword>
<evidence type="ECO:0000256" key="1">
    <source>
        <dbReference type="ARBA" id="ARBA00001971"/>
    </source>
</evidence>
<accession>A0A167XDJ9</accession>
<dbReference type="OrthoDB" id="6692864at2759"/>
<reference evidence="14 15" key="1">
    <citation type="journal article" date="2016" name="Mol. Biol. Evol.">
        <title>Comparative Genomics of Early-Diverging Mushroom-Forming Fungi Provides Insights into the Origins of Lignocellulose Decay Capabilities.</title>
        <authorList>
            <person name="Nagy L.G."/>
            <person name="Riley R."/>
            <person name="Tritt A."/>
            <person name="Adam C."/>
            <person name="Daum C."/>
            <person name="Floudas D."/>
            <person name="Sun H."/>
            <person name="Yadav J.S."/>
            <person name="Pangilinan J."/>
            <person name="Larsson K.H."/>
            <person name="Matsuura K."/>
            <person name="Barry K."/>
            <person name="Labutti K."/>
            <person name="Kuo R."/>
            <person name="Ohm R.A."/>
            <person name="Bhattacharya S.S."/>
            <person name="Shirouzu T."/>
            <person name="Yoshinaga Y."/>
            <person name="Martin F.M."/>
            <person name="Grigoriev I.V."/>
            <person name="Hibbett D.S."/>
        </authorList>
    </citation>
    <scope>NUCLEOTIDE SEQUENCE [LARGE SCALE GENOMIC DNA]</scope>
    <source>
        <strain evidence="14 15">CBS 109695</strain>
    </source>
</reference>
<dbReference type="GO" id="GO:0016020">
    <property type="term" value="C:membrane"/>
    <property type="evidence" value="ECO:0007669"/>
    <property type="project" value="UniProtKB-SubCell"/>
</dbReference>
<dbReference type="STRING" id="436010.A0A167XDJ9"/>
<evidence type="ECO:0000256" key="4">
    <source>
        <dbReference type="ARBA" id="ARBA00010617"/>
    </source>
</evidence>
<evidence type="ECO:0000256" key="7">
    <source>
        <dbReference type="ARBA" id="ARBA00022723"/>
    </source>
</evidence>
<comment type="similarity">
    <text evidence="4">Belongs to the cytochrome P450 family.</text>
</comment>
<organism evidence="14 15">
    <name type="scientific">Athelia psychrophila</name>
    <dbReference type="NCBI Taxonomy" id="1759441"/>
    <lineage>
        <taxon>Eukaryota</taxon>
        <taxon>Fungi</taxon>
        <taxon>Dikarya</taxon>
        <taxon>Basidiomycota</taxon>
        <taxon>Agaricomycotina</taxon>
        <taxon>Agaricomycetes</taxon>
        <taxon>Agaricomycetidae</taxon>
        <taxon>Atheliales</taxon>
        <taxon>Atheliaceae</taxon>
        <taxon>Athelia</taxon>
    </lineage>
</organism>
<dbReference type="PRINTS" id="PR00385">
    <property type="entry name" value="P450"/>
</dbReference>
<protein>
    <submittedName>
        <fullName evidence="14">Cytochrome P450</fullName>
    </submittedName>
</protein>
<dbReference type="Proteomes" id="UP000076532">
    <property type="component" value="Unassembled WGS sequence"/>
</dbReference>
<evidence type="ECO:0000256" key="9">
    <source>
        <dbReference type="ARBA" id="ARBA00023002"/>
    </source>
</evidence>
<gene>
    <name evidence="14" type="ORF">FIBSPDRAFT_763365</name>
</gene>
<comment type="cofactor">
    <cofactor evidence="1 13">
        <name>heme</name>
        <dbReference type="ChEBI" id="CHEBI:30413"/>
    </cofactor>
</comment>
<dbReference type="GO" id="GO:0005506">
    <property type="term" value="F:iron ion binding"/>
    <property type="evidence" value="ECO:0007669"/>
    <property type="project" value="InterPro"/>
</dbReference>
<dbReference type="GO" id="GO:0016705">
    <property type="term" value="F:oxidoreductase activity, acting on paired donors, with incorporation or reduction of molecular oxygen"/>
    <property type="evidence" value="ECO:0007669"/>
    <property type="project" value="InterPro"/>
</dbReference>
<dbReference type="PRINTS" id="PR00465">
    <property type="entry name" value="EP450IV"/>
</dbReference>
<dbReference type="Gene3D" id="1.10.630.10">
    <property type="entry name" value="Cytochrome P450"/>
    <property type="match status" value="1"/>
</dbReference>
<sequence>RPPLEAVASEGISAVLAGSDTTATTFTALFFYLLQNAEKLSKLCAEIDNHFARDEEPVDFGKLAGMEYFNACINEALRLYPPVMSGSQRQVPRGSGGKMISVSSHYTFFQDLLFIPEGTSILIHAFSAHRDPRNFSYPDSFRPERWLVDGRPSDMKHNPEAFTPFSFGPQNCVGKNLAIMELRGVVASIVQRLNVAATGGLGLEQWEFITLLPPLLVRLQAR</sequence>
<evidence type="ECO:0000313" key="14">
    <source>
        <dbReference type="EMBL" id="KZP07103.1"/>
    </source>
</evidence>
<keyword evidence="10 13" id="KW-0408">Iron</keyword>
<dbReference type="SUPFAM" id="SSF48264">
    <property type="entry name" value="Cytochrome P450"/>
    <property type="match status" value="1"/>
</dbReference>
<evidence type="ECO:0000256" key="10">
    <source>
        <dbReference type="ARBA" id="ARBA00023004"/>
    </source>
</evidence>
<dbReference type="GO" id="GO:0004497">
    <property type="term" value="F:monooxygenase activity"/>
    <property type="evidence" value="ECO:0007669"/>
    <property type="project" value="UniProtKB-KW"/>
</dbReference>
<dbReference type="InterPro" id="IPR001128">
    <property type="entry name" value="Cyt_P450"/>
</dbReference>
<evidence type="ECO:0000256" key="13">
    <source>
        <dbReference type="PIRSR" id="PIRSR602403-1"/>
    </source>
</evidence>
<keyword evidence="5 13" id="KW-0349">Heme</keyword>
<evidence type="ECO:0000256" key="11">
    <source>
        <dbReference type="ARBA" id="ARBA00023033"/>
    </source>
</evidence>
<evidence type="ECO:0000256" key="3">
    <source>
        <dbReference type="ARBA" id="ARBA00004721"/>
    </source>
</evidence>
<evidence type="ECO:0000256" key="5">
    <source>
        <dbReference type="ARBA" id="ARBA00022617"/>
    </source>
</evidence>
<keyword evidence="11" id="KW-0503">Monooxygenase</keyword>
<name>A0A167XDJ9_9AGAM</name>
<keyword evidence="15" id="KW-1185">Reference proteome</keyword>
<evidence type="ECO:0000313" key="15">
    <source>
        <dbReference type="Proteomes" id="UP000076532"/>
    </source>
</evidence>
<feature type="binding site" description="axial binding residue" evidence="13">
    <location>
        <position position="172"/>
    </location>
    <ligand>
        <name>heme</name>
        <dbReference type="ChEBI" id="CHEBI:30413"/>
    </ligand>
    <ligandPart>
        <name>Fe</name>
        <dbReference type="ChEBI" id="CHEBI:18248"/>
    </ligandPart>
</feature>
<dbReference type="InterPro" id="IPR036396">
    <property type="entry name" value="Cyt_P450_sf"/>
</dbReference>